<proteinExistence type="predicted"/>
<evidence type="ECO:0000313" key="6">
    <source>
        <dbReference type="Proteomes" id="UP000813444"/>
    </source>
</evidence>
<feature type="region of interest" description="Disordered" evidence="4">
    <location>
        <begin position="1"/>
        <end position="211"/>
    </location>
</feature>
<evidence type="ECO:0000313" key="5">
    <source>
        <dbReference type="EMBL" id="KAH7329700.1"/>
    </source>
</evidence>
<dbReference type="GO" id="GO:0003677">
    <property type="term" value="F:DNA binding"/>
    <property type="evidence" value="ECO:0007669"/>
    <property type="project" value="InterPro"/>
</dbReference>
<comment type="subcellular location">
    <subcellularLocation>
        <location evidence="1">Nucleus</location>
    </subcellularLocation>
</comment>
<name>A0A8K0WXX9_9HYPO</name>
<accession>A0A8K0WXX9</accession>
<dbReference type="EMBL" id="JAGPNK010000001">
    <property type="protein sequence ID" value="KAH7329700.1"/>
    <property type="molecule type" value="Genomic_DNA"/>
</dbReference>
<sequence length="297" mass="32464">MAPPERPFTSNTRPRPAHPSPTSFDPGDCPARLEVEAPERVSEHNRSNDGMITARRSTRLNEETSVLVPRPKQRAPYGSGPRVIDPSVPRNPVGRPRKVPKNPVGRPRKTPLESISKDTVPAPKRPRGRPRKPRPDIDEAATLDEFVGEFTGPDNPVQDEADAYQVSAGRSPPAIERDDSGRPPKKHRGCPRQVAQDNVSEPASPRPNASFEGEFDWFVSAQDEANGADTQEAFASAIRAQLAALQEVNTQAIAKAARDRADMDALRDQLAQAIAEAAHERAEADRLRDQLAALTNS</sequence>
<comment type="caution">
    <text evidence="5">The sequence shown here is derived from an EMBL/GenBank/DDBJ whole genome shotgun (WGS) entry which is preliminary data.</text>
</comment>
<evidence type="ECO:0000256" key="3">
    <source>
        <dbReference type="SAM" id="Coils"/>
    </source>
</evidence>
<dbReference type="AlphaFoldDB" id="A0A8K0WXX9"/>
<feature type="coiled-coil region" evidence="3">
    <location>
        <begin position="256"/>
        <end position="297"/>
    </location>
</feature>
<keyword evidence="6" id="KW-1185">Reference proteome</keyword>
<evidence type="ECO:0000256" key="4">
    <source>
        <dbReference type="SAM" id="MobiDB-lite"/>
    </source>
</evidence>
<reference evidence="5" key="1">
    <citation type="journal article" date="2021" name="Nat. Commun.">
        <title>Genetic determinants of endophytism in the Arabidopsis root mycobiome.</title>
        <authorList>
            <person name="Mesny F."/>
            <person name="Miyauchi S."/>
            <person name="Thiergart T."/>
            <person name="Pickel B."/>
            <person name="Atanasova L."/>
            <person name="Karlsson M."/>
            <person name="Huettel B."/>
            <person name="Barry K.W."/>
            <person name="Haridas S."/>
            <person name="Chen C."/>
            <person name="Bauer D."/>
            <person name="Andreopoulos W."/>
            <person name="Pangilinan J."/>
            <person name="LaButti K."/>
            <person name="Riley R."/>
            <person name="Lipzen A."/>
            <person name="Clum A."/>
            <person name="Drula E."/>
            <person name="Henrissat B."/>
            <person name="Kohler A."/>
            <person name="Grigoriev I.V."/>
            <person name="Martin F.M."/>
            <person name="Hacquard S."/>
        </authorList>
    </citation>
    <scope>NUCLEOTIDE SEQUENCE</scope>
    <source>
        <strain evidence="5">MPI-CAGE-CH-0235</strain>
    </source>
</reference>
<organism evidence="5 6">
    <name type="scientific">Stachybotrys elegans</name>
    <dbReference type="NCBI Taxonomy" id="80388"/>
    <lineage>
        <taxon>Eukaryota</taxon>
        <taxon>Fungi</taxon>
        <taxon>Dikarya</taxon>
        <taxon>Ascomycota</taxon>
        <taxon>Pezizomycotina</taxon>
        <taxon>Sordariomycetes</taxon>
        <taxon>Hypocreomycetidae</taxon>
        <taxon>Hypocreales</taxon>
        <taxon>Stachybotryaceae</taxon>
        <taxon>Stachybotrys</taxon>
    </lineage>
</organism>
<evidence type="ECO:0000256" key="2">
    <source>
        <dbReference type="ARBA" id="ARBA00023242"/>
    </source>
</evidence>
<dbReference type="Proteomes" id="UP000813444">
    <property type="component" value="Unassembled WGS sequence"/>
</dbReference>
<feature type="compositionally biased region" description="Basic and acidic residues" evidence="4">
    <location>
        <begin position="31"/>
        <end position="47"/>
    </location>
</feature>
<dbReference type="GO" id="GO:0006355">
    <property type="term" value="P:regulation of DNA-templated transcription"/>
    <property type="evidence" value="ECO:0007669"/>
    <property type="project" value="InterPro"/>
</dbReference>
<dbReference type="InterPro" id="IPR000637">
    <property type="entry name" value="HMGI/Y_DNA-bd_CS"/>
</dbReference>
<gene>
    <name evidence="5" type="ORF">B0I35DRAFT_404882</name>
</gene>
<keyword evidence="3" id="KW-0175">Coiled coil</keyword>
<evidence type="ECO:0008006" key="7">
    <source>
        <dbReference type="Google" id="ProtNLM"/>
    </source>
</evidence>
<protein>
    <recommendedName>
        <fullName evidence="7">AT hook domain-containing protein</fullName>
    </recommendedName>
</protein>
<dbReference type="PRINTS" id="PR00929">
    <property type="entry name" value="ATHOOK"/>
</dbReference>
<dbReference type="InterPro" id="IPR017956">
    <property type="entry name" value="AT_hook_DNA-bd_motif"/>
</dbReference>
<evidence type="ECO:0000256" key="1">
    <source>
        <dbReference type="ARBA" id="ARBA00004123"/>
    </source>
</evidence>
<keyword evidence="2" id="KW-0539">Nucleus</keyword>
<dbReference type="PROSITE" id="PS00354">
    <property type="entry name" value="HMGI_Y"/>
    <property type="match status" value="1"/>
</dbReference>
<dbReference type="GO" id="GO:0005634">
    <property type="term" value="C:nucleus"/>
    <property type="evidence" value="ECO:0007669"/>
    <property type="project" value="UniProtKB-SubCell"/>
</dbReference>